<protein>
    <submittedName>
        <fullName evidence="1">Uncharacterized protein</fullName>
    </submittedName>
</protein>
<reference evidence="1" key="2">
    <citation type="submission" date="2023-06" db="EMBL/GenBank/DDBJ databases">
        <authorList>
            <consortium name="Lawrence Berkeley National Laboratory"/>
            <person name="Haridas S."/>
            <person name="Hensen N."/>
            <person name="Bonometti L."/>
            <person name="Westerberg I."/>
            <person name="Brannstrom I.O."/>
            <person name="Guillou S."/>
            <person name="Cros-Aarteil S."/>
            <person name="Calhoun S."/>
            <person name="Kuo A."/>
            <person name="Mondo S."/>
            <person name="Pangilinan J."/>
            <person name="Riley R."/>
            <person name="Labutti K."/>
            <person name="Andreopoulos B."/>
            <person name="Lipzen A."/>
            <person name="Chen C."/>
            <person name="Yanf M."/>
            <person name="Daum C."/>
            <person name="Ng V."/>
            <person name="Clum A."/>
            <person name="Steindorff A."/>
            <person name="Ohm R."/>
            <person name="Martin F."/>
            <person name="Silar P."/>
            <person name="Natvig D."/>
            <person name="Lalanne C."/>
            <person name="Gautier V."/>
            <person name="Ament-Velasquez S.L."/>
            <person name="Kruys A."/>
            <person name="Hutchinson M.I."/>
            <person name="Powell A.J."/>
            <person name="Barry K."/>
            <person name="Miller A.N."/>
            <person name="Grigoriev I.V."/>
            <person name="Debuchy R."/>
            <person name="Gladieux P."/>
            <person name="Thoren M.H."/>
            <person name="Johannesson H."/>
        </authorList>
    </citation>
    <scope>NUCLEOTIDE SEQUENCE</scope>
    <source>
        <strain evidence="1">CBS 168.71</strain>
    </source>
</reference>
<comment type="caution">
    <text evidence="1">The sequence shown here is derived from an EMBL/GenBank/DDBJ whole genome shotgun (WGS) entry which is preliminary data.</text>
</comment>
<gene>
    <name evidence="1" type="ORF">B0H64DRAFT_225523</name>
</gene>
<organism evidence="1 2">
    <name type="scientific">Chaetomium fimeti</name>
    <dbReference type="NCBI Taxonomy" id="1854472"/>
    <lineage>
        <taxon>Eukaryota</taxon>
        <taxon>Fungi</taxon>
        <taxon>Dikarya</taxon>
        <taxon>Ascomycota</taxon>
        <taxon>Pezizomycotina</taxon>
        <taxon>Sordariomycetes</taxon>
        <taxon>Sordariomycetidae</taxon>
        <taxon>Sordariales</taxon>
        <taxon>Chaetomiaceae</taxon>
        <taxon>Chaetomium</taxon>
    </lineage>
</organism>
<dbReference type="Proteomes" id="UP001278766">
    <property type="component" value="Unassembled WGS sequence"/>
</dbReference>
<keyword evidence="2" id="KW-1185">Reference proteome</keyword>
<name>A0AAE0LNT1_9PEZI</name>
<dbReference type="AlphaFoldDB" id="A0AAE0LNT1"/>
<evidence type="ECO:0000313" key="2">
    <source>
        <dbReference type="Proteomes" id="UP001278766"/>
    </source>
</evidence>
<dbReference type="EMBL" id="JAUEPN010000007">
    <property type="protein sequence ID" value="KAK3292276.1"/>
    <property type="molecule type" value="Genomic_DNA"/>
</dbReference>
<proteinExistence type="predicted"/>
<reference evidence="1" key="1">
    <citation type="journal article" date="2023" name="Mol. Phylogenet. Evol.">
        <title>Genome-scale phylogeny and comparative genomics of the fungal order Sordariales.</title>
        <authorList>
            <person name="Hensen N."/>
            <person name="Bonometti L."/>
            <person name="Westerberg I."/>
            <person name="Brannstrom I.O."/>
            <person name="Guillou S."/>
            <person name="Cros-Aarteil S."/>
            <person name="Calhoun S."/>
            <person name="Haridas S."/>
            <person name="Kuo A."/>
            <person name="Mondo S."/>
            <person name="Pangilinan J."/>
            <person name="Riley R."/>
            <person name="LaButti K."/>
            <person name="Andreopoulos B."/>
            <person name="Lipzen A."/>
            <person name="Chen C."/>
            <person name="Yan M."/>
            <person name="Daum C."/>
            <person name="Ng V."/>
            <person name="Clum A."/>
            <person name="Steindorff A."/>
            <person name="Ohm R.A."/>
            <person name="Martin F."/>
            <person name="Silar P."/>
            <person name="Natvig D.O."/>
            <person name="Lalanne C."/>
            <person name="Gautier V."/>
            <person name="Ament-Velasquez S.L."/>
            <person name="Kruys A."/>
            <person name="Hutchinson M.I."/>
            <person name="Powell A.J."/>
            <person name="Barry K."/>
            <person name="Miller A.N."/>
            <person name="Grigoriev I.V."/>
            <person name="Debuchy R."/>
            <person name="Gladieux P."/>
            <person name="Hiltunen Thoren M."/>
            <person name="Johannesson H."/>
        </authorList>
    </citation>
    <scope>NUCLEOTIDE SEQUENCE</scope>
    <source>
        <strain evidence="1">CBS 168.71</strain>
    </source>
</reference>
<evidence type="ECO:0000313" key="1">
    <source>
        <dbReference type="EMBL" id="KAK3292276.1"/>
    </source>
</evidence>
<accession>A0AAE0LNT1</accession>
<dbReference type="GeneID" id="87836590"/>
<sequence>MAFISFLQLRFAQHLRLEAGFLCTSGGCIIYLIPPLDAAHLCPTHNSVLLGSFTGAVWKLPSPHQGDNWRPRSSKTTVSVRLTLRKIDTLLGPQHLGMYLGCWALRAPATQRRPLTERSTPRFPRGSCGEGSSWKYIPQLPLTRKSLRAAILLASHFLLFIERISLAAKTW</sequence>
<dbReference type="RefSeq" id="XP_062655790.1">
    <property type="nucleotide sequence ID" value="XM_062799642.1"/>
</dbReference>